<dbReference type="PROSITE" id="PS51318">
    <property type="entry name" value="TAT"/>
    <property type="match status" value="1"/>
</dbReference>
<gene>
    <name evidence="2" type="ORF">PO878_15720</name>
</gene>
<dbReference type="EMBL" id="CP116942">
    <property type="protein sequence ID" value="WCO65949.1"/>
    <property type="molecule type" value="Genomic_DNA"/>
</dbReference>
<dbReference type="AlphaFoldDB" id="A0AAF0BV09"/>
<sequence length="222" mass="21834">MLPSRPRRSVRPLRPRLPRRALLWYLAAAALAVTTALVVQGALDRAARAEAAYGEARPVVVVAAAVEAGATVEPSDVEVRTWPAGLVPAGALDVAPTGRVALVDLVVGEPLVAGRVAGDGADGPAALLGPGERALPVPLAVPGLPLAVGDHVDVLSGGAPGGGPTGDLPVDVVAADVVASDATVVRPGEEVAVLAVGRVDAAAIATALATGPVVLALRPPGG</sequence>
<evidence type="ECO:0000313" key="3">
    <source>
        <dbReference type="Proteomes" id="UP001216390"/>
    </source>
</evidence>
<keyword evidence="3" id="KW-1185">Reference proteome</keyword>
<accession>A0AAF0BV09</accession>
<dbReference type="RefSeq" id="WP_272735475.1">
    <property type="nucleotide sequence ID" value="NZ_CP116942.1"/>
</dbReference>
<evidence type="ECO:0000313" key="2">
    <source>
        <dbReference type="EMBL" id="WCO65949.1"/>
    </source>
</evidence>
<name>A0AAF0BV09_9ACTN</name>
<dbReference type="SMART" id="SM00858">
    <property type="entry name" value="SAF"/>
    <property type="match status" value="1"/>
</dbReference>
<protein>
    <submittedName>
        <fullName evidence="2">SAF domain-containing protein</fullName>
    </submittedName>
</protein>
<proteinExistence type="predicted"/>
<dbReference type="InterPro" id="IPR006311">
    <property type="entry name" value="TAT_signal"/>
</dbReference>
<dbReference type="Pfam" id="PF08666">
    <property type="entry name" value="SAF"/>
    <property type="match status" value="1"/>
</dbReference>
<dbReference type="Proteomes" id="UP001216390">
    <property type="component" value="Chromosome"/>
</dbReference>
<reference evidence="2" key="1">
    <citation type="submission" date="2023-01" db="EMBL/GenBank/DDBJ databases">
        <title>The diversity of Class Acidimicrobiia in South China Sea sediment environments and the proposal of Iamia marina sp. nov., a novel species of the genus Iamia.</title>
        <authorList>
            <person name="He Y."/>
            <person name="Tian X."/>
        </authorList>
    </citation>
    <scope>NUCLEOTIDE SEQUENCE</scope>
    <source>
        <strain evidence="2">DSM 19957</strain>
    </source>
</reference>
<dbReference type="InterPro" id="IPR013974">
    <property type="entry name" value="SAF"/>
</dbReference>
<evidence type="ECO:0000259" key="1">
    <source>
        <dbReference type="SMART" id="SM00858"/>
    </source>
</evidence>
<dbReference type="KEGG" id="ima:PO878_15720"/>
<organism evidence="2 3">
    <name type="scientific">Iamia majanohamensis</name>
    <dbReference type="NCBI Taxonomy" id="467976"/>
    <lineage>
        <taxon>Bacteria</taxon>
        <taxon>Bacillati</taxon>
        <taxon>Actinomycetota</taxon>
        <taxon>Acidimicrobiia</taxon>
        <taxon>Acidimicrobiales</taxon>
        <taxon>Iamiaceae</taxon>
        <taxon>Iamia</taxon>
    </lineage>
</organism>
<feature type="domain" description="SAF" evidence="1">
    <location>
        <begin position="57"/>
        <end position="117"/>
    </location>
</feature>